<name>A0A939EX54_9BACT</name>
<evidence type="ECO:0008006" key="5">
    <source>
        <dbReference type="Google" id="ProtNLM"/>
    </source>
</evidence>
<accession>A0A939EX54</accession>
<proteinExistence type="predicted"/>
<evidence type="ECO:0000313" key="3">
    <source>
        <dbReference type="EMBL" id="MBO0359474.1"/>
    </source>
</evidence>
<protein>
    <recommendedName>
        <fullName evidence="5">Outer membrane protein beta-barrel domain-containing protein</fullName>
    </recommendedName>
</protein>
<sequence length="242" mass="25967">MRTQKTIVSALALSLTIGAAQAQTEAGKLLISGQVNYAQSESESNTTNAGLPPTTIKQEAKQSGFNFAPQLGFFVADRLAVGVVGVTSTSKRTDNRTESFSGSSEFVNKYTYRNTTVSVGPFVRYYTMIMENLGFYGQLSGGYQRQTNKNSSDTRGQNGTQSYSYENKATGGYGNLTPGFVYFPTKKIGIELTLGNLVYSKLKNKQQNGQLQPGSSEGSSSDFGANFGLQNLAIGASFHLGN</sequence>
<dbReference type="AlphaFoldDB" id="A0A939EX54"/>
<gene>
    <name evidence="3" type="ORF">J0X19_16040</name>
</gene>
<evidence type="ECO:0000256" key="1">
    <source>
        <dbReference type="SAM" id="MobiDB-lite"/>
    </source>
</evidence>
<dbReference type="RefSeq" id="WP_206985432.1">
    <property type="nucleotide sequence ID" value="NZ_JAFLQZ010000011.1"/>
</dbReference>
<keyword evidence="4" id="KW-1185">Reference proteome</keyword>
<feature type="signal peptide" evidence="2">
    <location>
        <begin position="1"/>
        <end position="22"/>
    </location>
</feature>
<reference evidence="3" key="1">
    <citation type="submission" date="2021-03" db="EMBL/GenBank/DDBJ databases">
        <authorList>
            <person name="Kim M.K."/>
        </authorList>
    </citation>
    <scope>NUCLEOTIDE SEQUENCE</scope>
    <source>
        <strain evidence="3">BT186</strain>
    </source>
</reference>
<organism evidence="3 4">
    <name type="scientific">Hymenobacter telluris</name>
    <dbReference type="NCBI Taxonomy" id="2816474"/>
    <lineage>
        <taxon>Bacteria</taxon>
        <taxon>Pseudomonadati</taxon>
        <taxon>Bacteroidota</taxon>
        <taxon>Cytophagia</taxon>
        <taxon>Cytophagales</taxon>
        <taxon>Hymenobacteraceae</taxon>
        <taxon>Hymenobacter</taxon>
    </lineage>
</organism>
<dbReference type="EMBL" id="JAFLQZ010000011">
    <property type="protein sequence ID" value="MBO0359474.1"/>
    <property type="molecule type" value="Genomic_DNA"/>
</dbReference>
<comment type="caution">
    <text evidence="3">The sequence shown here is derived from an EMBL/GenBank/DDBJ whole genome shotgun (WGS) entry which is preliminary data.</text>
</comment>
<dbReference type="Proteomes" id="UP000664144">
    <property type="component" value="Unassembled WGS sequence"/>
</dbReference>
<evidence type="ECO:0000313" key="4">
    <source>
        <dbReference type="Proteomes" id="UP000664144"/>
    </source>
</evidence>
<keyword evidence="2" id="KW-0732">Signal</keyword>
<feature type="chain" id="PRO_5037726884" description="Outer membrane protein beta-barrel domain-containing protein" evidence="2">
    <location>
        <begin position="23"/>
        <end position="242"/>
    </location>
</feature>
<feature type="region of interest" description="Disordered" evidence="1">
    <location>
        <begin position="144"/>
        <end position="165"/>
    </location>
</feature>
<evidence type="ECO:0000256" key="2">
    <source>
        <dbReference type="SAM" id="SignalP"/>
    </source>
</evidence>